<dbReference type="PATRIC" id="fig|1560201.3.peg.4589"/>
<feature type="non-terminal residue" evidence="2">
    <location>
        <position position="1"/>
    </location>
</feature>
<evidence type="ECO:0000313" key="3">
    <source>
        <dbReference type="Proteomes" id="UP000037088"/>
    </source>
</evidence>
<keyword evidence="3" id="KW-1185">Reference proteome</keyword>
<name>A0A0L7STJ7_9GAMM</name>
<proteinExistence type="predicted"/>
<protein>
    <submittedName>
        <fullName evidence="2">Uncharacterized protein</fullName>
    </submittedName>
</protein>
<evidence type="ECO:0000256" key="1">
    <source>
        <dbReference type="SAM" id="MobiDB-lite"/>
    </source>
</evidence>
<evidence type="ECO:0000313" key="2">
    <source>
        <dbReference type="EMBL" id="KOC86380.1"/>
    </source>
</evidence>
<gene>
    <name evidence="2" type="ORF">NG42_21620</name>
</gene>
<sequence length="60" mass="6196">ASGCSARPPSAAPASGRSLFPHPARRGGAEFYACAAPRRFAPGQAAKTVILLTRTFQPAQ</sequence>
<dbReference type="EMBL" id="JRXE01000063">
    <property type="protein sequence ID" value="KOC86380.1"/>
    <property type="molecule type" value="Genomic_DNA"/>
</dbReference>
<organism evidence="2 3">
    <name type="scientific">Winslowiella iniecta</name>
    <dbReference type="NCBI Taxonomy" id="1560201"/>
    <lineage>
        <taxon>Bacteria</taxon>
        <taxon>Pseudomonadati</taxon>
        <taxon>Pseudomonadota</taxon>
        <taxon>Gammaproteobacteria</taxon>
        <taxon>Enterobacterales</taxon>
        <taxon>Erwiniaceae</taxon>
        <taxon>Winslowiella</taxon>
    </lineage>
</organism>
<comment type="caution">
    <text evidence="2">The sequence shown here is derived from an EMBL/GenBank/DDBJ whole genome shotgun (WGS) entry which is preliminary data.</text>
</comment>
<dbReference type="Proteomes" id="UP000037088">
    <property type="component" value="Unassembled WGS sequence"/>
</dbReference>
<dbReference type="AlphaFoldDB" id="A0A0L7STJ7"/>
<feature type="region of interest" description="Disordered" evidence="1">
    <location>
        <begin position="1"/>
        <end position="20"/>
    </location>
</feature>
<feature type="compositionally biased region" description="Low complexity" evidence="1">
    <location>
        <begin position="1"/>
        <end position="18"/>
    </location>
</feature>
<reference evidence="2 3" key="1">
    <citation type="journal article" date="2015" name="Int. J. Syst. Evol. Microbiol.">
        <title>Erwinia iniecta sp. nov., isolated from Russian wheat aphids (Diuraphis noxia).</title>
        <authorList>
            <person name="Campillo T."/>
            <person name="Luna E."/>
            <person name="Portier P."/>
            <person name="Fischer-Le Saux M."/>
            <person name="Lapitan N."/>
            <person name="Tisserat N.A."/>
            <person name="Leach J.E."/>
        </authorList>
    </citation>
    <scope>NUCLEOTIDE SEQUENCE [LARGE SCALE GENOMIC DNA]</scope>
    <source>
        <strain evidence="2 3">B120</strain>
    </source>
</reference>
<accession>A0A0L7STJ7</accession>